<feature type="transmembrane region" description="Helical" evidence="8">
    <location>
        <begin position="173"/>
        <end position="199"/>
    </location>
</feature>
<evidence type="ECO:0000256" key="8">
    <source>
        <dbReference type="SAM" id="Phobius"/>
    </source>
</evidence>
<keyword evidence="4" id="KW-0297">G-protein coupled receptor</keyword>
<dbReference type="SUPFAM" id="SSF81321">
    <property type="entry name" value="Family A G protein-coupled receptor-like"/>
    <property type="match status" value="1"/>
</dbReference>
<sequence>MNSSTSSSEQSLRFITDRMTTISLFLLLVIGPFGCFCNILTFTSKQLTKNPCAFYLLCTTIFELCIVCFGGVSRLAAEHFGDKLLSQNQFYCKLRSYLITGMSTIATYSMLFTAIDRYMATSARVRYRAFSQITIAHRMCIGIILVVMIVTLHVYIFFGLYPSCTPRPGVYAIFYSAYIIIWTSLIPDGLITVVALCTIKNTRDLRARAVMMRAANTSKQRSIHRTDTHLLIMMVSQVLISVSLDITRVTCYTYFFISGNTAHSSYQTLVNVFIFQFSNVLLYLNYSKSFYVYTLTSGLFRKIGYERVRNCWLKLSKMIQRHDRVDPISQ</sequence>
<evidence type="ECO:0000313" key="10">
    <source>
        <dbReference type="EMBL" id="CAF0996726.1"/>
    </source>
</evidence>
<dbReference type="InterPro" id="IPR000276">
    <property type="entry name" value="GPCR_Rhodpsn"/>
</dbReference>
<feature type="transmembrane region" description="Helical" evidence="8">
    <location>
        <begin position="97"/>
        <end position="119"/>
    </location>
</feature>
<feature type="transmembrane region" description="Helical" evidence="8">
    <location>
        <begin position="269"/>
        <end position="286"/>
    </location>
</feature>
<reference evidence="10" key="1">
    <citation type="submission" date="2021-02" db="EMBL/GenBank/DDBJ databases">
        <authorList>
            <person name="Nowell W R."/>
        </authorList>
    </citation>
    <scope>NUCLEOTIDE SEQUENCE</scope>
</reference>
<evidence type="ECO:0000256" key="7">
    <source>
        <dbReference type="ARBA" id="ARBA00023224"/>
    </source>
</evidence>
<name>A0A814GHX4_ADIRI</name>
<dbReference type="Gene3D" id="1.20.1070.10">
    <property type="entry name" value="Rhodopsin 7-helix transmembrane proteins"/>
    <property type="match status" value="1"/>
</dbReference>
<feature type="transmembrane region" description="Helical" evidence="8">
    <location>
        <begin position="54"/>
        <end position="77"/>
    </location>
</feature>
<keyword evidence="3 8" id="KW-1133">Transmembrane helix</keyword>
<dbReference type="PROSITE" id="PS50262">
    <property type="entry name" value="G_PROTEIN_RECEP_F1_2"/>
    <property type="match status" value="1"/>
</dbReference>
<evidence type="ECO:0000313" key="11">
    <source>
        <dbReference type="Proteomes" id="UP000663828"/>
    </source>
</evidence>
<gene>
    <name evidence="10" type="ORF">XAT740_LOCUS12985</name>
</gene>
<evidence type="ECO:0000256" key="1">
    <source>
        <dbReference type="ARBA" id="ARBA00004141"/>
    </source>
</evidence>
<comment type="subcellular location">
    <subcellularLocation>
        <location evidence="1">Membrane</location>
        <topology evidence="1">Multi-pass membrane protein</topology>
    </subcellularLocation>
</comment>
<dbReference type="Pfam" id="PF00001">
    <property type="entry name" value="7tm_1"/>
    <property type="match status" value="1"/>
</dbReference>
<keyword evidence="6" id="KW-0675">Receptor</keyword>
<keyword evidence="7" id="KW-0807">Transducer</keyword>
<keyword evidence="11" id="KW-1185">Reference proteome</keyword>
<dbReference type="PANTHER" id="PTHR24243:SF230">
    <property type="entry name" value="G-PROTEIN COUPLED RECEPTORS FAMILY 1 PROFILE DOMAIN-CONTAINING PROTEIN"/>
    <property type="match status" value="1"/>
</dbReference>
<evidence type="ECO:0000256" key="6">
    <source>
        <dbReference type="ARBA" id="ARBA00023170"/>
    </source>
</evidence>
<feature type="transmembrane region" description="Helical" evidence="8">
    <location>
        <begin position="230"/>
        <end position="257"/>
    </location>
</feature>
<evidence type="ECO:0000259" key="9">
    <source>
        <dbReference type="PROSITE" id="PS50262"/>
    </source>
</evidence>
<keyword evidence="5 8" id="KW-0472">Membrane</keyword>
<dbReference type="PANTHER" id="PTHR24243">
    <property type="entry name" value="G-PROTEIN COUPLED RECEPTOR"/>
    <property type="match status" value="1"/>
</dbReference>
<dbReference type="Proteomes" id="UP000663828">
    <property type="component" value="Unassembled WGS sequence"/>
</dbReference>
<dbReference type="GO" id="GO:0005886">
    <property type="term" value="C:plasma membrane"/>
    <property type="evidence" value="ECO:0007669"/>
    <property type="project" value="TreeGrafter"/>
</dbReference>
<dbReference type="InterPro" id="IPR017452">
    <property type="entry name" value="GPCR_Rhodpsn_7TM"/>
</dbReference>
<organism evidence="10 11">
    <name type="scientific">Adineta ricciae</name>
    <name type="common">Rotifer</name>
    <dbReference type="NCBI Taxonomy" id="249248"/>
    <lineage>
        <taxon>Eukaryota</taxon>
        <taxon>Metazoa</taxon>
        <taxon>Spiralia</taxon>
        <taxon>Gnathifera</taxon>
        <taxon>Rotifera</taxon>
        <taxon>Eurotatoria</taxon>
        <taxon>Bdelloidea</taxon>
        <taxon>Adinetida</taxon>
        <taxon>Adinetidae</taxon>
        <taxon>Adineta</taxon>
    </lineage>
</organism>
<dbReference type="EMBL" id="CAJNOR010000744">
    <property type="protein sequence ID" value="CAF0996726.1"/>
    <property type="molecule type" value="Genomic_DNA"/>
</dbReference>
<feature type="transmembrane region" description="Helical" evidence="8">
    <location>
        <begin position="140"/>
        <end position="161"/>
    </location>
</feature>
<feature type="transmembrane region" description="Helical" evidence="8">
    <location>
        <begin position="20"/>
        <end position="42"/>
    </location>
</feature>
<evidence type="ECO:0000256" key="2">
    <source>
        <dbReference type="ARBA" id="ARBA00022692"/>
    </source>
</evidence>
<evidence type="ECO:0000256" key="3">
    <source>
        <dbReference type="ARBA" id="ARBA00022989"/>
    </source>
</evidence>
<proteinExistence type="predicted"/>
<accession>A0A814GHX4</accession>
<comment type="caution">
    <text evidence="10">The sequence shown here is derived from an EMBL/GenBank/DDBJ whole genome shotgun (WGS) entry which is preliminary data.</text>
</comment>
<feature type="domain" description="G-protein coupled receptors family 1 profile" evidence="9">
    <location>
        <begin position="34"/>
        <end position="293"/>
    </location>
</feature>
<dbReference type="AlphaFoldDB" id="A0A814GHX4"/>
<protein>
    <recommendedName>
        <fullName evidence="9">G-protein coupled receptors family 1 profile domain-containing protein</fullName>
    </recommendedName>
</protein>
<evidence type="ECO:0000256" key="4">
    <source>
        <dbReference type="ARBA" id="ARBA00023040"/>
    </source>
</evidence>
<dbReference type="GO" id="GO:0004930">
    <property type="term" value="F:G protein-coupled receptor activity"/>
    <property type="evidence" value="ECO:0007669"/>
    <property type="project" value="UniProtKB-KW"/>
</dbReference>
<keyword evidence="2 8" id="KW-0812">Transmembrane</keyword>
<evidence type="ECO:0000256" key="5">
    <source>
        <dbReference type="ARBA" id="ARBA00023136"/>
    </source>
</evidence>